<organism evidence="1 2">
    <name type="scientific">Smallanthus sonchifolius</name>
    <dbReference type="NCBI Taxonomy" id="185202"/>
    <lineage>
        <taxon>Eukaryota</taxon>
        <taxon>Viridiplantae</taxon>
        <taxon>Streptophyta</taxon>
        <taxon>Embryophyta</taxon>
        <taxon>Tracheophyta</taxon>
        <taxon>Spermatophyta</taxon>
        <taxon>Magnoliopsida</taxon>
        <taxon>eudicotyledons</taxon>
        <taxon>Gunneridae</taxon>
        <taxon>Pentapetalae</taxon>
        <taxon>asterids</taxon>
        <taxon>campanulids</taxon>
        <taxon>Asterales</taxon>
        <taxon>Asteraceae</taxon>
        <taxon>Asteroideae</taxon>
        <taxon>Heliantheae alliance</taxon>
        <taxon>Millerieae</taxon>
        <taxon>Smallanthus</taxon>
    </lineage>
</organism>
<accession>A0ACB8YPU0</accession>
<reference evidence="1 2" key="2">
    <citation type="journal article" date="2022" name="Mol. Ecol. Resour.">
        <title>The genomes of chicory, endive, great burdock and yacon provide insights into Asteraceae paleo-polyploidization history and plant inulin production.</title>
        <authorList>
            <person name="Fan W."/>
            <person name="Wang S."/>
            <person name="Wang H."/>
            <person name="Wang A."/>
            <person name="Jiang F."/>
            <person name="Liu H."/>
            <person name="Zhao H."/>
            <person name="Xu D."/>
            <person name="Zhang Y."/>
        </authorList>
    </citation>
    <scope>NUCLEOTIDE SEQUENCE [LARGE SCALE GENOMIC DNA]</scope>
    <source>
        <strain evidence="2">cv. Yunnan</strain>
        <tissue evidence="1">Leaves</tissue>
    </source>
</reference>
<proteinExistence type="predicted"/>
<name>A0ACB8YPU0_9ASTR</name>
<keyword evidence="2" id="KW-1185">Reference proteome</keyword>
<dbReference type="Proteomes" id="UP001056120">
    <property type="component" value="Linkage Group LG27"/>
</dbReference>
<evidence type="ECO:0000313" key="2">
    <source>
        <dbReference type="Proteomes" id="UP001056120"/>
    </source>
</evidence>
<sequence>MENGLGLCSEASEGGDALTPRLIHGQNGSKFPDPIQVACGAAHTVLLADNGYKLWSWGRGRSGVLGNGQVNDFFDPNLVLWPPLDQDFEKYEPETVNVDVKNSDKTYAKIQKSSKDITEVEKELYIMERYASVLHGYVFGTPFDKENDIPVSLQKSGSFDVGKELENMFESSDYDTLVRIEMFYRNMLEGVKDKIMKKKIKEMIKECLESSTYMH</sequence>
<reference evidence="2" key="1">
    <citation type="journal article" date="2022" name="Mol. Ecol. Resour.">
        <title>The genomes of chicory, endive, great burdock and yacon provide insights into Asteraceae palaeo-polyploidization history and plant inulin production.</title>
        <authorList>
            <person name="Fan W."/>
            <person name="Wang S."/>
            <person name="Wang H."/>
            <person name="Wang A."/>
            <person name="Jiang F."/>
            <person name="Liu H."/>
            <person name="Zhao H."/>
            <person name="Xu D."/>
            <person name="Zhang Y."/>
        </authorList>
    </citation>
    <scope>NUCLEOTIDE SEQUENCE [LARGE SCALE GENOMIC DNA]</scope>
    <source>
        <strain evidence="2">cv. Yunnan</strain>
    </source>
</reference>
<protein>
    <submittedName>
        <fullName evidence="1">Uncharacterized protein</fullName>
    </submittedName>
</protein>
<evidence type="ECO:0000313" key="1">
    <source>
        <dbReference type="EMBL" id="KAI3687757.1"/>
    </source>
</evidence>
<gene>
    <name evidence="1" type="ORF">L1987_81459</name>
</gene>
<dbReference type="EMBL" id="CM042044">
    <property type="protein sequence ID" value="KAI3687757.1"/>
    <property type="molecule type" value="Genomic_DNA"/>
</dbReference>
<comment type="caution">
    <text evidence="1">The sequence shown here is derived from an EMBL/GenBank/DDBJ whole genome shotgun (WGS) entry which is preliminary data.</text>
</comment>